<keyword evidence="2" id="KW-1185">Reference proteome</keyword>
<proteinExistence type="predicted"/>
<dbReference type="InterPro" id="IPR037026">
    <property type="entry name" value="Vgr_OB-fold_dom_sf"/>
</dbReference>
<protein>
    <submittedName>
        <fullName evidence="1">Uncharacterized protein</fullName>
    </submittedName>
</protein>
<dbReference type="Gene3D" id="2.40.50.230">
    <property type="entry name" value="Gp5 N-terminal domain"/>
    <property type="match status" value="1"/>
</dbReference>
<sequence>MGMGGVLCKMGNCPYHIWITSFLLGNDHLSKNLAFSTPRTGLTREWHPPTQGEQCIAFSPGSPPVAGIVWVGLLSANRPVP</sequence>
<gene>
    <name evidence="1" type="ORF">CBW21_05460</name>
</gene>
<evidence type="ECO:0000313" key="2">
    <source>
        <dbReference type="Proteomes" id="UP000196342"/>
    </source>
</evidence>
<dbReference type="AlphaFoldDB" id="A0A202BD64"/>
<reference evidence="1 2" key="1">
    <citation type="submission" date="2017-05" db="EMBL/GenBank/DDBJ databases">
        <title>Chromobacterium violaceum GHPS1 isolated from Hydrocarbon polluted soil in French Guiana display an awesome secondary metabolite arsenal and a battery of drug and heavy-metal-resistance and detoxification of xenobiotics proteins.</title>
        <authorList>
            <person name="Belbahri L."/>
        </authorList>
    </citation>
    <scope>NUCLEOTIDE SEQUENCE [LARGE SCALE GENOMIC DNA]</scope>
    <source>
        <strain evidence="1 2">GHPS1</strain>
    </source>
</reference>
<name>A0A202BD64_CHRVL</name>
<accession>A0A202BD64</accession>
<dbReference type="EMBL" id="NHOO01000004">
    <property type="protein sequence ID" value="OVE49342.1"/>
    <property type="molecule type" value="Genomic_DNA"/>
</dbReference>
<evidence type="ECO:0000313" key="1">
    <source>
        <dbReference type="EMBL" id="OVE49342.1"/>
    </source>
</evidence>
<organism evidence="1 2">
    <name type="scientific">Chromobacterium violaceum</name>
    <dbReference type="NCBI Taxonomy" id="536"/>
    <lineage>
        <taxon>Bacteria</taxon>
        <taxon>Pseudomonadati</taxon>
        <taxon>Pseudomonadota</taxon>
        <taxon>Betaproteobacteria</taxon>
        <taxon>Neisseriales</taxon>
        <taxon>Chromobacteriaceae</taxon>
        <taxon>Chromobacterium</taxon>
    </lineage>
</organism>
<comment type="caution">
    <text evidence="1">The sequence shown here is derived from an EMBL/GenBank/DDBJ whole genome shotgun (WGS) entry which is preliminary data.</text>
</comment>
<dbReference type="Proteomes" id="UP000196342">
    <property type="component" value="Unassembled WGS sequence"/>
</dbReference>